<dbReference type="PANTHER" id="PTHR36302:SF1">
    <property type="entry name" value="COPPER CHAPERONE PCU(A)C"/>
    <property type="match status" value="1"/>
</dbReference>
<dbReference type="InterPro" id="IPR007410">
    <property type="entry name" value="LpqE-like"/>
</dbReference>
<feature type="compositionally biased region" description="Basic and acidic residues" evidence="1">
    <location>
        <begin position="159"/>
        <end position="171"/>
    </location>
</feature>
<feature type="signal peptide" evidence="2">
    <location>
        <begin position="1"/>
        <end position="24"/>
    </location>
</feature>
<protein>
    <submittedName>
        <fullName evidence="3">Copper chaperone PCu(A)C</fullName>
    </submittedName>
</protein>
<dbReference type="EMBL" id="CP045700">
    <property type="protein sequence ID" value="QGA66828.1"/>
    <property type="molecule type" value="Genomic_DNA"/>
</dbReference>
<feature type="region of interest" description="Disordered" evidence="1">
    <location>
        <begin position="151"/>
        <end position="171"/>
    </location>
</feature>
<evidence type="ECO:0000256" key="1">
    <source>
        <dbReference type="SAM" id="MobiDB-lite"/>
    </source>
</evidence>
<reference evidence="3 4" key="1">
    <citation type="submission" date="2019-10" db="EMBL/GenBank/DDBJ databases">
        <title>Vibrio sp. nov., isolated from Coralline algae surface.</title>
        <authorList>
            <person name="Geng Y."/>
            <person name="Zhang X."/>
        </authorList>
    </citation>
    <scope>NUCLEOTIDE SEQUENCE [LARGE SCALE GENOMIC DNA]</scope>
    <source>
        <strain evidence="3 4">SM1977</strain>
    </source>
</reference>
<name>A0A5Q0TI40_9VIBR</name>
<dbReference type="AlphaFoldDB" id="A0A5Q0TI40"/>
<evidence type="ECO:0000313" key="4">
    <source>
        <dbReference type="Proteomes" id="UP000348942"/>
    </source>
</evidence>
<dbReference type="RefSeq" id="WP_153448917.1">
    <property type="nucleotide sequence ID" value="NZ_CP045700.1"/>
</dbReference>
<keyword evidence="4" id="KW-1185">Reference proteome</keyword>
<dbReference type="InterPro" id="IPR058248">
    <property type="entry name" value="Lxx211020-like"/>
</dbReference>
<dbReference type="Pfam" id="PF04314">
    <property type="entry name" value="PCuAC"/>
    <property type="match status" value="1"/>
</dbReference>
<sequence length="171" mass="18581">MKCKAASLATLSLSALLLSASALAHDGLKYDNPYARATPPNAVNSAVFMTIENHQDKDRSLVSASSDAAEKVELHTVEMNGDMMKMRQVNNIPLPSNGELVLKPGSFHIMLLNVKQPLVEGKTISVTLTYANGDTEELTVPVKKVMAGMKNMSHHGEHKKGEMSDEHSMDH</sequence>
<dbReference type="InterPro" id="IPR036182">
    <property type="entry name" value="PCuAC_sf"/>
</dbReference>
<feature type="chain" id="PRO_5024443338" evidence="2">
    <location>
        <begin position="25"/>
        <end position="171"/>
    </location>
</feature>
<organism evidence="3 4">
    <name type="scientific">Vibrio algicola</name>
    <dbReference type="NCBI Taxonomy" id="2662262"/>
    <lineage>
        <taxon>Bacteria</taxon>
        <taxon>Pseudomonadati</taxon>
        <taxon>Pseudomonadota</taxon>
        <taxon>Gammaproteobacteria</taxon>
        <taxon>Vibrionales</taxon>
        <taxon>Vibrionaceae</taxon>
        <taxon>Vibrio</taxon>
    </lineage>
</organism>
<dbReference type="Proteomes" id="UP000348942">
    <property type="component" value="Chromosome 2"/>
</dbReference>
<keyword evidence="2" id="KW-0732">Signal</keyword>
<accession>A0A5Q0TI40</accession>
<dbReference type="PANTHER" id="PTHR36302">
    <property type="entry name" value="BLR7088 PROTEIN"/>
    <property type="match status" value="1"/>
</dbReference>
<gene>
    <name evidence="3" type="ORF">GFB47_15700</name>
</gene>
<evidence type="ECO:0000256" key="2">
    <source>
        <dbReference type="SAM" id="SignalP"/>
    </source>
</evidence>
<dbReference type="SUPFAM" id="SSF110087">
    <property type="entry name" value="DR1885-like metal-binding protein"/>
    <property type="match status" value="1"/>
</dbReference>
<evidence type="ECO:0000313" key="3">
    <source>
        <dbReference type="EMBL" id="QGA66828.1"/>
    </source>
</evidence>
<proteinExistence type="predicted"/>
<dbReference type="Gene3D" id="2.60.40.1890">
    <property type="entry name" value="PCu(A)C copper chaperone"/>
    <property type="match status" value="1"/>
</dbReference>